<proteinExistence type="predicted"/>
<evidence type="ECO:0000313" key="3">
    <source>
        <dbReference type="Proteomes" id="UP000823775"/>
    </source>
</evidence>
<dbReference type="EMBL" id="JACEIK010004861">
    <property type="protein sequence ID" value="MCD9646604.1"/>
    <property type="molecule type" value="Genomic_DNA"/>
</dbReference>
<gene>
    <name evidence="2" type="ORF">HAX54_036603</name>
</gene>
<sequence>MRQMCYGFTCKQREGSSSVARGSKGSGRELHRARQPKGHPLLGGLEPRPWRRMDSSGLMPKRKPSIPRRIGLMRVIWHLSFLPFETPPMSWGLSTCLLS</sequence>
<protein>
    <submittedName>
        <fullName evidence="2">Uncharacterized protein</fullName>
    </submittedName>
</protein>
<accession>A0ABS8VIB6</accession>
<dbReference type="Proteomes" id="UP000823775">
    <property type="component" value="Unassembled WGS sequence"/>
</dbReference>
<comment type="caution">
    <text evidence="2">The sequence shown here is derived from an EMBL/GenBank/DDBJ whole genome shotgun (WGS) entry which is preliminary data.</text>
</comment>
<reference evidence="2 3" key="1">
    <citation type="journal article" date="2021" name="BMC Genomics">
        <title>Datura genome reveals duplications of psychoactive alkaloid biosynthetic genes and high mutation rate following tissue culture.</title>
        <authorList>
            <person name="Rajewski A."/>
            <person name="Carter-House D."/>
            <person name="Stajich J."/>
            <person name="Litt A."/>
        </authorList>
    </citation>
    <scope>NUCLEOTIDE SEQUENCE [LARGE SCALE GENOMIC DNA]</scope>
    <source>
        <strain evidence="2">AR-01</strain>
    </source>
</reference>
<organism evidence="2 3">
    <name type="scientific">Datura stramonium</name>
    <name type="common">Jimsonweed</name>
    <name type="synonym">Common thornapple</name>
    <dbReference type="NCBI Taxonomy" id="4076"/>
    <lineage>
        <taxon>Eukaryota</taxon>
        <taxon>Viridiplantae</taxon>
        <taxon>Streptophyta</taxon>
        <taxon>Embryophyta</taxon>
        <taxon>Tracheophyta</taxon>
        <taxon>Spermatophyta</taxon>
        <taxon>Magnoliopsida</taxon>
        <taxon>eudicotyledons</taxon>
        <taxon>Gunneridae</taxon>
        <taxon>Pentapetalae</taxon>
        <taxon>asterids</taxon>
        <taxon>lamiids</taxon>
        <taxon>Solanales</taxon>
        <taxon>Solanaceae</taxon>
        <taxon>Solanoideae</taxon>
        <taxon>Datureae</taxon>
        <taxon>Datura</taxon>
    </lineage>
</organism>
<name>A0ABS8VIB6_DATST</name>
<evidence type="ECO:0000256" key="1">
    <source>
        <dbReference type="SAM" id="MobiDB-lite"/>
    </source>
</evidence>
<evidence type="ECO:0000313" key="2">
    <source>
        <dbReference type="EMBL" id="MCD9646604.1"/>
    </source>
</evidence>
<feature type="region of interest" description="Disordered" evidence="1">
    <location>
        <begin position="14"/>
        <end position="64"/>
    </location>
</feature>
<keyword evidence="3" id="KW-1185">Reference proteome</keyword>